<protein>
    <submittedName>
        <fullName evidence="10">Aste57867_19371 protein</fullName>
    </submittedName>
</protein>
<proteinExistence type="inferred from homology"/>
<evidence type="ECO:0000313" key="11">
    <source>
        <dbReference type="Proteomes" id="UP000332933"/>
    </source>
</evidence>
<dbReference type="OrthoDB" id="346907at2759"/>
<dbReference type="Pfam" id="PF00069">
    <property type="entry name" value="Pkinase"/>
    <property type="match status" value="1"/>
</dbReference>
<accession>A0A485LCC8</accession>
<dbReference type="PANTHER" id="PTHR24346">
    <property type="entry name" value="MAP/MICROTUBULE AFFINITY-REGULATING KINASE"/>
    <property type="match status" value="1"/>
</dbReference>
<dbReference type="InterPro" id="IPR011009">
    <property type="entry name" value="Kinase-like_dom_sf"/>
</dbReference>
<evidence type="ECO:0000256" key="2">
    <source>
        <dbReference type="ARBA" id="ARBA00022679"/>
    </source>
</evidence>
<dbReference type="GO" id="GO:0004674">
    <property type="term" value="F:protein serine/threonine kinase activity"/>
    <property type="evidence" value="ECO:0007669"/>
    <property type="project" value="UniProtKB-KW"/>
</dbReference>
<evidence type="ECO:0000256" key="6">
    <source>
        <dbReference type="PROSITE-ProRule" id="PRU10141"/>
    </source>
</evidence>
<evidence type="ECO:0000256" key="1">
    <source>
        <dbReference type="ARBA" id="ARBA00022527"/>
    </source>
</evidence>
<name>A0A485LCC8_9STRA</name>
<keyword evidence="2" id="KW-0808">Transferase</keyword>
<dbReference type="InterPro" id="IPR000719">
    <property type="entry name" value="Prot_kinase_dom"/>
</dbReference>
<gene>
    <name evidence="10" type="primary">Aste57867_19371</name>
    <name evidence="9" type="ORF">As57867_019307</name>
    <name evidence="10" type="ORF">ASTE57867_19371</name>
</gene>
<evidence type="ECO:0000313" key="9">
    <source>
        <dbReference type="EMBL" id="KAF0689099.1"/>
    </source>
</evidence>
<dbReference type="PROSITE" id="PS00108">
    <property type="entry name" value="PROTEIN_KINASE_ST"/>
    <property type="match status" value="1"/>
</dbReference>
<dbReference type="GO" id="GO:0005524">
    <property type="term" value="F:ATP binding"/>
    <property type="evidence" value="ECO:0007669"/>
    <property type="project" value="UniProtKB-UniRule"/>
</dbReference>
<organism evidence="10 11">
    <name type="scientific">Aphanomyces stellatus</name>
    <dbReference type="NCBI Taxonomy" id="120398"/>
    <lineage>
        <taxon>Eukaryota</taxon>
        <taxon>Sar</taxon>
        <taxon>Stramenopiles</taxon>
        <taxon>Oomycota</taxon>
        <taxon>Saprolegniomycetes</taxon>
        <taxon>Saprolegniales</taxon>
        <taxon>Verrucalvaceae</taxon>
        <taxon>Aphanomyces</taxon>
    </lineage>
</organism>
<feature type="domain" description="Protein kinase" evidence="8">
    <location>
        <begin position="143"/>
        <end position="407"/>
    </location>
</feature>
<sequence length="407" mass="45672">MEIDDDILEIWTENDLVKTTMSSTTMSASSWQQGAQHDDTVPELRAAYLQEWDHMQAQLQSLGQSLGLRRSELHIEELYLEKVSSTPATCGEHAATVAALQADLIRKKGIYKGDKIKHSQLHRVVAAQTQSIFAGLPCLNGLLQLRRILGRGAMSEVWQAYCTLSKSLVAVKICPNTSVAEREYMNHQMITDRMPRYAVPVRSLATTSYQQTSFALMAMDCLACDLSDFLETNGLCSPPLARHILQQLAMATVHMHRNNMAHCDLKPGNVLVVDTESVTLRLTDFHLSRPKTDAVVVGTNASPNYAPPEWFLFNSTRESELAGTSYDKFDMWGLGVIYYQCLFNRHPMGTFTSKDELRQKLQAYQGVLDFPTPISDADKTILTRCLQVCWDQRPSADEVLHMVSRPA</sequence>
<feature type="binding site" evidence="6">
    <location>
        <position position="172"/>
    </location>
    <ligand>
        <name>ATP</name>
        <dbReference type="ChEBI" id="CHEBI:30616"/>
    </ligand>
</feature>
<keyword evidence="11" id="KW-1185">Reference proteome</keyword>
<keyword evidence="5 6" id="KW-0067">ATP-binding</keyword>
<evidence type="ECO:0000313" key="10">
    <source>
        <dbReference type="EMBL" id="VFT96085.1"/>
    </source>
</evidence>
<dbReference type="PROSITE" id="PS50011">
    <property type="entry name" value="PROTEIN_KINASE_DOM"/>
    <property type="match status" value="1"/>
</dbReference>
<dbReference type="Gene3D" id="1.10.510.10">
    <property type="entry name" value="Transferase(Phosphotransferase) domain 1"/>
    <property type="match status" value="1"/>
</dbReference>
<dbReference type="SUPFAM" id="SSF56112">
    <property type="entry name" value="Protein kinase-like (PK-like)"/>
    <property type="match status" value="1"/>
</dbReference>
<evidence type="ECO:0000256" key="5">
    <source>
        <dbReference type="ARBA" id="ARBA00022840"/>
    </source>
</evidence>
<dbReference type="GO" id="GO:0035556">
    <property type="term" value="P:intracellular signal transduction"/>
    <property type="evidence" value="ECO:0007669"/>
    <property type="project" value="TreeGrafter"/>
</dbReference>
<dbReference type="PANTHER" id="PTHR24346:SF82">
    <property type="entry name" value="KP78A-RELATED"/>
    <property type="match status" value="1"/>
</dbReference>
<evidence type="ECO:0000256" key="7">
    <source>
        <dbReference type="RuleBase" id="RU000304"/>
    </source>
</evidence>
<evidence type="ECO:0000256" key="4">
    <source>
        <dbReference type="ARBA" id="ARBA00022777"/>
    </source>
</evidence>
<dbReference type="PROSITE" id="PS00107">
    <property type="entry name" value="PROTEIN_KINASE_ATP"/>
    <property type="match status" value="1"/>
</dbReference>
<dbReference type="AlphaFoldDB" id="A0A485LCC8"/>
<evidence type="ECO:0000256" key="3">
    <source>
        <dbReference type="ARBA" id="ARBA00022741"/>
    </source>
</evidence>
<dbReference type="SMART" id="SM00220">
    <property type="entry name" value="S_TKc"/>
    <property type="match status" value="1"/>
</dbReference>
<keyword evidence="4" id="KW-0418">Kinase</keyword>
<dbReference type="InterPro" id="IPR017441">
    <property type="entry name" value="Protein_kinase_ATP_BS"/>
</dbReference>
<dbReference type="EMBL" id="CAADRA010006541">
    <property type="protein sequence ID" value="VFT96085.1"/>
    <property type="molecule type" value="Genomic_DNA"/>
</dbReference>
<reference evidence="10 11" key="1">
    <citation type="submission" date="2019-03" db="EMBL/GenBank/DDBJ databases">
        <authorList>
            <person name="Gaulin E."/>
            <person name="Dumas B."/>
        </authorList>
    </citation>
    <scope>NUCLEOTIDE SEQUENCE [LARGE SCALE GENOMIC DNA]</scope>
    <source>
        <strain evidence="10">CBS 568.67</strain>
    </source>
</reference>
<keyword evidence="1 7" id="KW-0723">Serine/threonine-protein kinase</keyword>
<reference evidence="9" key="2">
    <citation type="submission" date="2019-06" db="EMBL/GenBank/DDBJ databases">
        <title>Genomics analysis of Aphanomyces spp. identifies a new class of oomycete effector associated with host adaptation.</title>
        <authorList>
            <person name="Gaulin E."/>
        </authorList>
    </citation>
    <scope>NUCLEOTIDE SEQUENCE</scope>
    <source>
        <strain evidence="9">CBS 578.67</strain>
    </source>
</reference>
<dbReference type="Proteomes" id="UP000332933">
    <property type="component" value="Unassembled WGS sequence"/>
</dbReference>
<dbReference type="GO" id="GO:0005737">
    <property type="term" value="C:cytoplasm"/>
    <property type="evidence" value="ECO:0007669"/>
    <property type="project" value="TreeGrafter"/>
</dbReference>
<dbReference type="EMBL" id="VJMH01006520">
    <property type="protein sequence ID" value="KAF0689099.1"/>
    <property type="molecule type" value="Genomic_DNA"/>
</dbReference>
<keyword evidence="3 6" id="KW-0547">Nucleotide-binding</keyword>
<evidence type="ECO:0000259" key="8">
    <source>
        <dbReference type="PROSITE" id="PS50011"/>
    </source>
</evidence>
<comment type="similarity">
    <text evidence="7">Belongs to the protein kinase superfamily.</text>
</comment>
<dbReference type="InterPro" id="IPR008271">
    <property type="entry name" value="Ser/Thr_kinase_AS"/>
</dbReference>